<evidence type="ECO:0000256" key="3">
    <source>
        <dbReference type="ARBA" id="ARBA00022989"/>
    </source>
</evidence>
<dbReference type="Pfam" id="PF13000">
    <property type="entry name" value="Acatn"/>
    <property type="match status" value="1"/>
</dbReference>
<keyword evidence="4 5" id="KW-0472">Membrane</keyword>
<dbReference type="SUPFAM" id="SSF103473">
    <property type="entry name" value="MFS general substrate transporter"/>
    <property type="match status" value="1"/>
</dbReference>
<dbReference type="PANTHER" id="PTHR12778:SF9">
    <property type="entry name" value="ACETYL-COENZYME A TRANSPORTER 1"/>
    <property type="match status" value="1"/>
</dbReference>
<dbReference type="PANTHER" id="PTHR12778">
    <property type="entry name" value="SOLUTE CARRIER FAMILY 33 ACETYL-COA TRANSPORTER -RELATED"/>
    <property type="match status" value="1"/>
</dbReference>
<organism evidence="6 7">
    <name type="scientific">Oikopleura dioica</name>
    <name type="common">Tunicate</name>
    <dbReference type="NCBI Taxonomy" id="34765"/>
    <lineage>
        <taxon>Eukaryota</taxon>
        <taxon>Metazoa</taxon>
        <taxon>Chordata</taxon>
        <taxon>Tunicata</taxon>
        <taxon>Appendicularia</taxon>
        <taxon>Copelata</taxon>
        <taxon>Oikopleuridae</taxon>
        <taxon>Oikopleura</taxon>
    </lineage>
</organism>
<accession>A0ABN7SNC6</accession>
<keyword evidence="7" id="KW-1185">Reference proteome</keyword>
<comment type="subcellular location">
    <subcellularLocation>
        <location evidence="1">Membrane</location>
        <topology evidence="1">Multi-pass membrane protein</topology>
    </subcellularLocation>
</comment>
<reference evidence="6 7" key="1">
    <citation type="submission" date="2021-04" db="EMBL/GenBank/DDBJ databases">
        <authorList>
            <person name="Bliznina A."/>
        </authorList>
    </citation>
    <scope>NUCLEOTIDE SEQUENCE [LARGE SCALE GENOMIC DNA]</scope>
</reference>
<protein>
    <submittedName>
        <fullName evidence="6">Oidioi.mRNA.OKI2018_I69.YSR.g17122.t1.cds</fullName>
    </submittedName>
</protein>
<dbReference type="Proteomes" id="UP001158576">
    <property type="component" value="Chromosome YSR"/>
</dbReference>
<feature type="transmembrane region" description="Helical" evidence="5">
    <location>
        <begin position="78"/>
        <end position="94"/>
    </location>
</feature>
<evidence type="ECO:0000256" key="5">
    <source>
        <dbReference type="SAM" id="Phobius"/>
    </source>
</evidence>
<gene>
    <name evidence="6" type="ORF">OKIOD_LOCUS8680</name>
</gene>
<dbReference type="InterPro" id="IPR004752">
    <property type="entry name" value="AmpG_permease/AT-1"/>
</dbReference>
<name>A0ABN7SNC6_OIKDI</name>
<feature type="transmembrane region" description="Helical" evidence="5">
    <location>
        <begin position="185"/>
        <end position="209"/>
    </location>
</feature>
<dbReference type="InterPro" id="IPR036259">
    <property type="entry name" value="MFS_trans_sf"/>
</dbReference>
<keyword evidence="3 5" id="KW-1133">Transmembrane helix</keyword>
<dbReference type="EMBL" id="OU015570">
    <property type="protein sequence ID" value="CAG5101472.1"/>
    <property type="molecule type" value="Genomic_DNA"/>
</dbReference>
<evidence type="ECO:0000256" key="1">
    <source>
        <dbReference type="ARBA" id="ARBA00004141"/>
    </source>
</evidence>
<dbReference type="InterPro" id="IPR024371">
    <property type="entry name" value="AcetylCoA_trans_1-like"/>
</dbReference>
<sequence>MPRADKKVRIQCGVGSCGKKLLRGSFDRHFKETHKDLDYKKRNDYIKFQLEKIPRTLIGYRSVKLDEKDFFSSKIMKLFKVQLLIGTFLLFLSARIDSVMENKQVVPLAVCFFILNFLVATQDIVVDGWALTLRSRKNAGAAANCNAAGQTLGAFFGYGFFMALSDADFVNKCLRSAENSSPLPLVTTAGYFAFWGACFIILTVLIAALKSEKDDESLKPPPLKETYKTMLAIFKLHSVRTLILLWFTCKSARR</sequence>
<evidence type="ECO:0000313" key="7">
    <source>
        <dbReference type="Proteomes" id="UP001158576"/>
    </source>
</evidence>
<keyword evidence="2 5" id="KW-0812">Transmembrane</keyword>
<evidence type="ECO:0000256" key="2">
    <source>
        <dbReference type="ARBA" id="ARBA00022692"/>
    </source>
</evidence>
<feature type="transmembrane region" description="Helical" evidence="5">
    <location>
        <begin position="106"/>
        <end position="126"/>
    </location>
</feature>
<evidence type="ECO:0000256" key="4">
    <source>
        <dbReference type="ARBA" id="ARBA00023136"/>
    </source>
</evidence>
<proteinExistence type="predicted"/>
<evidence type="ECO:0000313" key="6">
    <source>
        <dbReference type="EMBL" id="CAG5101472.1"/>
    </source>
</evidence>